<sequence length="465" mass="52667">MSILELPQEILSHILACLDARSVVRFGRTCKEAADFASPRNQLLWKAVFLHLFDDPSDAWALPRDQDSSVAEQEWDWYRHLKSRLVALRTLQTLQNGNDGVEDEIEAMLSIIDTAKFSPSPSDVKRGILPSIDDRDSSLNLKILADVDYSFRPGIEVLIHESRVNGKIKPCSDERMRVTRSMAATAQYENCRPETAARLHVLYGITIRERIAHEARGFARRKVYNWHLTGPDNEYGPFKRDGSGHIDWFLLEAICSVIGRNFEFCVDGHLNLPQGFCYSIPHRTLVDPTTPEDWARITGPWLGTYSFLDYADLFAFNALEFPDGERPTLDHEDEACGDLMRLELKYDQSISSDQRLRTDLPMSTHLPQLFFSGRSRASTGLNRPMIGVRGSVCLVPSGREARWRFIISYAGQDQWQLEGIQPGGVRSGGVYGLWSQCDHEEHGPVGPFCYFPTELCKPTSIVLKS</sequence>
<dbReference type="Pfam" id="PF12937">
    <property type="entry name" value="F-box-like"/>
    <property type="match status" value="1"/>
</dbReference>
<evidence type="ECO:0000313" key="3">
    <source>
        <dbReference type="Proteomes" id="UP000027920"/>
    </source>
</evidence>
<dbReference type="GeneID" id="25286166"/>
<dbReference type="EMBL" id="AMGV01000016">
    <property type="protein sequence ID" value="KEF52849.1"/>
    <property type="molecule type" value="Genomic_DNA"/>
</dbReference>
<dbReference type="SUPFAM" id="SSF81383">
    <property type="entry name" value="F-box domain"/>
    <property type="match status" value="1"/>
</dbReference>
<comment type="caution">
    <text evidence="2">The sequence shown here is derived from an EMBL/GenBank/DDBJ whole genome shotgun (WGS) entry which is preliminary data.</text>
</comment>
<evidence type="ECO:0000259" key="1">
    <source>
        <dbReference type="PROSITE" id="PS50181"/>
    </source>
</evidence>
<dbReference type="STRING" id="1182545.A0A072NYB4"/>
<protein>
    <recommendedName>
        <fullName evidence="1">F-box domain-containing protein</fullName>
    </recommendedName>
</protein>
<dbReference type="VEuPathDB" id="FungiDB:A1O9_11266"/>
<dbReference type="Proteomes" id="UP000027920">
    <property type="component" value="Unassembled WGS sequence"/>
</dbReference>
<organism evidence="2 3">
    <name type="scientific">Exophiala aquamarina CBS 119918</name>
    <dbReference type="NCBI Taxonomy" id="1182545"/>
    <lineage>
        <taxon>Eukaryota</taxon>
        <taxon>Fungi</taxon>
        <taxon>Dikarya</taxon>
        <taxon>Ascomycota</taxon>
        <taxon>Pezizomycotina</taxon>
        <taxon>Eurotiomycetes</taxon>
        <taxon>Chaetothyriomycetidae</taxon>
        <taxon>Chaetothyriales</taxon>
        <taxon>Herpotrichiellaceae</taxon>
        <taxon>Exophiala</taxon>
    </lineage>
</organism>
<dbReference type="InterPro" id="IPR036047">
    <property type="entry name" value="F-box-like_dom_sf"/>
</dbReference>
<evidence type="ECO:0000313" key="2">
    <source>
        <dbReference type="EMBL" id="KEF52849.1"/>
    </source>
</evidence>
<dbReference type="CDD" id="cd09917">
    <property type="entry name" value="F-box_SF"/>
    <property type="match status" value="1"/>
</dbReference>
<reference evidence="2 3" key="1">
    <citation type="submission" date="2013-03" db="EMBL/GenBank/DDBJ databases">
        <title>The Genome Sequence of Exophiala aquamarina CBS 119918.</title>
        <authorList>
            <consortium name="The Broad Institute Genomics Platform"/>
            <person name="Cuomo C."/>
            <person name="de Hoog S."/>
            <person name="Gorbushina A."/>
            <person name="Walker B."/>
            <person name="Young S.K."/>
            <person name="Zeng Q."/>
            <person name="Gargeya S."/>
            <person name="Fitzgerald M."/>
            <person name="Haas B."/>
            <person name="Abouelleil A."/>
            <person name="Allen A.W."/>
            <person name="Alvarado L."/>
            <person name="Arachchi H.M."/>
            <person name="Berlin A.M."/>
            <person name="Chapman S.B."/>
            <person name="Gainer-Dewar J."/>
            <person name="Goldberg J."/>
            <person name="Griggs A."/>
            <person name="Gujja S."/>
            <person name="Hansen M."/>
            <person name="Howarth C."/>
            <person name="Imamovic A."/>
            <person name="Ireland A."/>
            <person name="Larimer J."/>
            <person name="McCowan C."/>
            <person name="Murphy C."/>
            <person name="Pearson M."/>
            <person name="Poon T.W."/>
            <person name="Priest M."/>
            <person name="Roberts A."/>
            <person name="Saif S."/>
            <person name="Shea T."/>
            <person name="Sisk P."/>
            <person name="Sykes S."/>
            <person name="Wortman J."/>
            <person name="Nusbaum C."/>
            <person name="Birren B."/>
        </authorList>
    </citation>
    <scope>NUCLEOTIDE SEQUENCE [LARGE SCALE GENOMIC DNA]</scope>
    <source>
        <strain evidence="2 3">CBS 119918</strain>
    </source>
</reference>
<dbReference type="AlphaFoldDB" id="A0A072NYB4"/>
<proteinExistence type="predicted"/>
<accession>A0A072NYB4</accession>
<dbReference type="InterPro" id="IPR001810">
    <property type="entry name" value="F-box_dom"/>
</dbReference>
<dbReference type="RefSeq" id="XP_013255439.1">
    <property type="nucleotide sequence ID" value="XM_013399985.1"/>
</dbReference>
<name>A0A072NYB4_9EURO</name>
<gene>
    <name evidence="2" type="ORF">A1O9_11266</name>
</gene>
<dbReference type="Gene3D" id="1.20.1280.50">
    <property type="match status" value="1"/>
</dbReference>
<feature type="domain" description="F-box" evidence="1">
    <location>
        <begin position="1"/>
        <end position="48"/>
    </location>
</feature>
<dbReference type="HOGENOM" id="CLU_019366_3_0_1"/>
<dbReference type="OrthoDB" id="3226064at2759"/>
<dbReference type="PROSITE" id="PS50181">
    <property type="entry name" value="FBOX"/>
    <property type="match status" value="1"/>
</dbReference>
<keyword evidence="3" id="KW-1185">Reference proteome</keyword>